<evidence type="ECO:0000313" key="1">
    <source>
        <dbReference type="EMBL" id="UOB17301.1"/>
    </source>
</evidence>
<gene>
    <name evidence="1" type="ORF">MQE35_16390</name>
</gene>
<dbReference type="AlphaFoldDB" id="A0A9E7A0B0"/>
<reference evidence="1" key="1">
    <citation type="submission" date="2022-03" db="EMBL/GenBank/DDBJ databases">
        <title>Description of Abyssus ytuae gen. nov., sp. nov., a novel member of the family Flavobacteriaceae isolated from the sediment of Mariana Trench.</title>
        <authorList>
            <person name="Zhang J."/>
            <person name="Xu X."/>
        </authorList>
    </citation>
    <scope>NUCLEOTIDE SEQUENCE</scope>
    <source>
        <strain evidence="1">MT3330</strain>
    </source>
</reference>
<name>A0A9E7A0B0_9FLAO</name>
<dbReference type="Proteomes" id="UP000831290">
    <property type="component" value="Chromosome"/>
</dbReference>
<accession>A0A9E7A0B0</accession>
<dbReference type="KEGG" id="fbm:MQE35_16390"/>
<proteinExistence type="predicted"/>
<protein>
    <submittedName>
        <fullName evidence="1">Uncharacterized protein</fullName>
    </submittedName>
</protein>
<dbReference type="EMBL" id="CP094358">
    <property type="protein sequence ID" value="UOB17301.1"/>
    <property type="molecule type" value="Genomic_DNA"/>
</dbReference>
<sequence length="317" mass="37472">MTKYYSSFVIYKSIFISTILTFNLSFSQELKIITLNDFNLKGKVKHCIVSADYGNEEFYFNEDGTLSQSITRFNEQDFTVITYARSNENELIQKNIEVYSSGERDKAVSLAHFYELRLSDKGKSIKEKIVNFKNEFIDSYTYFYDKQDRMVKVVRNNEKGISETDIVYETNKDNINVKEIHLAGADTVKVIKRLEPKIEHVQGEYEELTTIYANNKPNMAEIRFIDSLGNARFEEKLKAGIKNPYRYYSQAKKTYQYNEKGDVIEEKEFKKKVLLKKLVYEYVYEDEDSLKPVNWIRKTEKYSKSTVSREIEYYEIN</sequence>
<dbReference type="RefSeq" id="WP_255842664.1">
    <property type="nucleotide sequence ID" value="NZ_CP094358.1"/>
</dbReference>
<keyword evidence="2" id="KW-1185">Reference proteome</keyword>
<evidence type="ECO:0000313" key="2">
    <source>
        <dbReference type="Proteomes" id="UP000831290"/>
    </source>
</evidence>
<organism evidence="1 2">
    <name type="scientific">Abyssalbus ytuae</name>
    <dbReference type="NCBI Taxonomy" id="2926907"/>
    <lineage>
        <taxon>Bacteria</taxon>
        <taxon>Pseudomonadati</taxon>
        <taxon>Bacteroidota</taxon>
        <taxon>Flavobacteriia</taxon>
        <taxon>Flavobacteriales</taxon>
        <taxon>Flavobacteriaceae</taxon>
        <taxon>Abyssalbus</taxon>
    </lineage>
</organism>